<reference evidence="1" key="1">
    <citation type="journal article" date="2015" name="MBio">
        <title>Eco-Evolutionary Dynamics of Episomes among Ecologically Cohesive Bacterial Populations.</title>
        <authorList>
            <person name="Xue H."/>
            <person name="Cordero O.X."/>
            <person name="Camas F.M."/>
            <person name="Trimble W."/>
            <person name="Meyer F."/>
            <person name="Guglielmini J."/>
            <person name="Rocha E.P."/>
            <person name="Polz M.F."/>
        </authorList>
    </citation>
    <scope>NUCLEOTIDE SEQUENCE</scope>
    <source>
        <strain evidence="1">F12 FF_152</strain>
    </source>
</reference>
<proteinExistence type="predicted"/>
<name>A0A0H3ZVJ1_9VIBR</name>
<accession>A0A0H3ZVJ1</accession>
<evidence type="ECO:0000313" key="1">
    <source>
        <dbReference type="EMBL" id="AKN40388.1"/>
    </source>
</evidence>
<dbReference type="EMBL" id="KP795693">
    <property type="protein sequence ID" value="AKN40388.1"/>
    <property type="molecule type" value="Genomic_DNA"/>
</dbReference>
<protein>
    <submittedName>
        <fullName evidence="1">Uncharacterized protein</fullName>
    </submittedName>
</protein>
<sequence>MFAILSDFTINRLMLIEDNWIGMVSPSLNVNDALGTLSLLANAG</sequence>
<dbReference type="AlphaFoldDB" id="A0A0H3ZVJ1"/>
<organism evidence="1">
    <name type="scientific">Vibrio sp. F12 FF_152</name>
    <dbReference type="NCBI Taxonomy" id="1652829"/>
    <lineage>
        <taxon>Bacteria</taxon>
        <taxon>Pseudomonadati</taxon>
        <taxon>Pseudomonadota</taxon>
        <taxon>Gammaproteobacteria</taxon>
        <taxon>Vibrionales</taxon>
        <taxon>Vibrionaceae</taxon>
        <taxon>Vibrio</taxon>
    </lineage>
</organism>